<dbReference type="EMBL" id="CP003746">
    <property type="protein sequence ID" value="AFU98256.1"/>
    <property type="molecule type" value="Genomic_DNA"/>
</dbReference>
<keyword evidence="11" id="KW-1185">Reference proteome</keyword>
<dbReference type="PIRSF" id="PIRSF026649">
    <property type="entry name" value="MsbB"/>
    <property type="match status" value="1"/>
</dbReference>
<dbReference type="InterPro" id="IPR004960">
    <property type="entry name" value="LipA_acyltrans"/>
</dbReference>
<comment type="subcellular location">
    <subcellularLocation>
        <location evidence="9">Cell inner membrane</location>
        <topology evidence="9">Single-pass membrane protein</topology>
    </subcellularLocation>
</comment>
<evidence type="ECO:0000256" key="4">
    <source>
        <dbReference type="ARBA" id="ARBA00022692"/>
    </source>
</evidence>
<evidence type="ECO:0000313" key="10">
    <source>
        <dbReference type="EMBL" id="AFU98256.1"/>
    </source>
</evidence>
<evidence type="ECO:0000256" key="9">
    <source>
        <dbReference type="HAMAP-Rule" id="MF_01942"/>
    </source>
</evidence>
<evidence type="ECO:0000256" key="7">
    <source>
        <dbReference type="ARBA" id="ARBA00023136"/>
    </source>
</evidence>
<name>K4KGY5_SIMAS</name>
<dbReference type="GO" id="GO:0036104">
    <property type="term" value="P:Kdo2-lipid A biosynthetic process"/>
    <property type="evidence" value="ECO:0007669"/>
    <property type="project" value="UniProtKB-UniRule"/>
</dbReference>
<dbReference type="UniPathway" id="UPA00030"/>
<evidence type="ECO:0000313" key="11">
    <source>
        <dbReference type="Proteomes" id="UP000000466"/>
    </source>
</evidence>
<protein>
    <recommendedName>
        <fullName evidence="9">Lipid A biosynthesis acyltransferase</fullName>
        <ecNumber evidence="9">2.3.1.241</ecNumber>
    </recommendedName>
    <alternativeName>
        <fullName evidence="9">Kdo(2)-lipid IV(A) acyltransferase</fullName>
    </alternativeName>
</protein>
<evidence type="ECO:0000256" key="1">
    <source>
        <dbReference type="ARBA" id="ARBA00022475"/>
    </source>
</evidence>
<dbReference type="NCBIfam" id="TIGR02207">
    <property type="entry name" value="lipid_A_htrB"/>
    <property type="match status" value="1"/>
</dbReference>
<comment type="pathway">
    <text evidence="9">Bacterial outer membrane biogenesis; lipopolysaccharide biosynthesis.</text>
</comment>
<dbReference type="InterPro" id="IPR011920">
    <property type="entry name" value="Lipid_A_LpxL_LpxP"/>
</dbReference>
<evidence type="ECO:0000256" key="6">
    <source>
        <dbReference type="ARBA" id="ARBA00022989"/>
    </source>
</evidence>
<comment type="catalytic activity">
    <reaction evidence="9">
        <text>an alpha-Kdo-(2-&gt;4)-alpha-Kdo-(2-&gt;6)-lipid IVA + a fatty acyl-[ACP] = an alpha-Kdo-(2-&gt;4)-alpha-Kdo-(2-&gt;6)-(acyl)-lipid IVA + holo-[ACP]</text>
        <dbReference type="Rhea" id="RHEA:69396"/>
        <dbReference type="Rhea" id="RHEA-COMP:9685"/>
        <dbReference type="Rhea" id="RHEA-COMP:14125"/>
        <dbReference type="ChEBI" id="CHEBI:64479"/>
        <dbReference type="ChEBI" id="CHEBI:138651"/>
        <dbReference type="ChEBI" id="CHEBI:176429"/>
        <dbReference type="ChEBI" id="CHEBI:176430"/>
        <dbReference type="EC" id="2.3.1.241"/>
    </reaction>
</comment>
<keyword evidence="8 9" id="KW-0012">Acyltransferase</keyword>
<sequence length="305" mass="34567">MAAAPVFSRALLHPKHWPLWLAIGLNAFLAQMPFRVQLWLGLGAGKLLNRFASARRRIARINLQLCLPELTEAEREALLKRNMSAMGIGLMEQNMAWFMPRRRLDKLVTVSGLEHLQSLKNQGAILVIRHTSCVQLAVVAVTLFHPAAGMYRKHKNPVLDYVQRKGRERLNPDAFAFERKETRTMMRSLRQGVSVLYAPDQDYGMKHSVWATFFGVPAATVSATANFARMGKARVVMVDFVRKPGAGGYHLSFSAPLENFPSEDEVADAQRINDLIEAQVRATPEQYFWVHRRFKTRPEGEAPVY</sequence>
<dbReference type="PANTHER" id="PTHR30606:SF9">
    <property type="entry name" value="LIPID A BIOSYNTHESIS LAUROYLTRANSFERASE"/>
    <property type="match status" value="1"/>
</dbReference>
<dbReference type="eggNOG" id="COG1560">
    <property type="taxonomic scope" value="Bacteria"/>
</dbReference>
<dbReference type="GO" id="GO:0008913">
    <property type="term" value="F:Kdo2-lipid IVA acyltransferase activity"/>
    <property type="evidence" value="ECO:0007669"/>
    <property type="project" value="UniProtKB-EC"/>
</dbReference>
<evidence type="ECO:0000256" key="2">
    <source>
        <dbReference type="ARBA" id="ARBA00022519"/>
    </source>
</evidence>
<dbReference type="GO" id="GO:0005886">
    <property type="term" value="C:plasma membrane"/>
    <property type="evidence" value="ECO:0007669"/>
    <property type="project" value="UniProtKB-SubCell"/>
</dbReference>
<keyword evidence="6 9" id="KW-1133">Transmembrane helix</keyword>
<reference evidence="10 11" key="1">
    <citation type="journal article" date="2013" name="Genome Announc.">
        <title>Complete genome sequence of Simiduia agarivorans SA1(T), a marine bacterium able to degrade a variety of polysaccharides.</title>
        <authorList>
            <person name="Lin S.Y."/>
            <person name="Shieh W.Y."/>
            <person name="Chen J.S."/>
            <person name="Tang S.L."/>
        </authorList>
    </citation>
    <scope>NUCLEOTIDE SEQUENCE [LARGE SCALE GENOMIC DNA]</scope>
    <source>
        <strain evidence="11">DSM 21679 / JCM 13881 / BCRC 17597 / SA1</strain>
    </source>
</reference>
<keyword evidence="2 9" id="KW-0997">Cell inner membrane</keyword>
<dbReference type="OrthoDB" id="9803456at2"/>
<comment type="function">
    <text evidence="9">Catalyzes the transfer of an acyl chain from an acyl-[acyl-carrier-protein] (ACP) to a Kdo(2)-lipid IV(A) to form a Kdo(2)-(acyl)-lipid IV(A).</text>
</comment>
<gene>
    <name evidence="9" type="primary">lpxL</name>
    <name evidence="10" type="ordered locus">M5M_05255</name>
</gene>
<comment type="caution">
    <text evidence="9">Lacks conserved residue(s) required for the propagation of feature annotation.</text>
</comment>
<keyword evidence="4 9" id="KW-0812">Transmembrane</keyword>
<dbReference type="GO" id="GO:0009103">
    <property type="term" value="P:lipopolysaccharide biosynthetic process"/>
    <property type="evidence" value="ECO:0007669"/>
    <property type="project" value="UniProtKB-UniRule"/>
</dbReference>
<dbReference type="CDD" id="cd07984">
    <property type="entry name" value="LPLAT_LABLAT-like"/>
    <property type="match status" value="1"/>
</dbReference>
<comment type="pathway">
    <text evidence="9">Glycolipid biosynthesis; KDO(2)-lipid A biosynthesis; KDO(2)-lipid A from CMP-3-deoxy-D-manno-octulosonate and lipid IV(A): step 3/4.</text>
</comment>
<dbReference type="HAMAP" id="MF_01942">
    <property type="entry name" value="Lipid_A_LpxL_LpxP"/>
    <property type="match status" value="1"/>
</dbReference>
<keyword evidence="7 9" id="KW-0472">Membrane</keyword>
<evidence type="ECO:0000256" key="8">
    <source>
        <dbReference type="ARBA" id="ARBA00023315"/>
    </source>
</evidence>
<keyword evidence="1 9" id="KW-1003">Cell membrane</keyword>
<dbReference type="RefSeq" id="WP_015046429.1">
    <property type="nucleotide sequence ID" value="NC_018868.3"/>
</dbReference>
<organism evidence="10 11">
    <name type="scientific">Simiduia agarivorans (strain DSM 21679 / JCM 13881 / BCRC 17597 / SA1)</name>
    <dbReference type="NCBI Taxonomy" id="1117647"/>
    <lineage>
        <taxon>Bacteria</taxon>
        <taxon>Pseudomonadati</taxon>
        <taxon>Pseudomonadota</taxon>
        <taxon>Gammaproteobacteria</taxon>
        <taxon>Cellvibrionales</taxon>
        <taxon>Cellvibrionaceae</taxon>
        <taxon>Simiduia</taxon>
    </lineage>
</organism>
<accession>K4KGY5</accession>
<dbReference type="STRING" id="1117647.M5M_05255"/>
<keyword evidence="3 9" id="KW-0808">Transferase</keyword>
<dbReference type="EC" id="2.3.1.241" evidence="9"/>
<dbReference type="UniPathway" id="UPA00360">
    <property type="reaction ID" value="UER00485"/>
</dbReference>
<proteinExistence type="inferred from homology"/>
<keyword evidence="5 9" id="KW-0448">Lipopolysaccharide biosynthesis</keyword>
<dbReference type="PANTHER" id="PTHR30606">
    <property type="entry name" value="LIPID A BIOSYNTHESIS LAUROYL ACYLTRANSFERASE"/>
    <property type="match status" value="1"/>
</dbReference>
<dbReference type="KEGG" id="saga:M5M_05255"/>
<dbReference type="HOGENOM" id="CLU_049421_1_0_6"/>
<dbReference type="Proteomes" id="UP000000466">
    <property type="component" value="Chromosome"/>
</dbReference>
<dbReference type="AlphaFoldDB" id="K4KGY5"/>
<dbReference type="GO" id="GO:0009245">
    <property type="term" value="P:lipid A biosynthetic process"/>
    <property type="evidence" value="ECO:0007669"/>
    <property type="project" value="InterPro"/>
</dbReference>
<dbReference type="Pfam" id="PF03279">
    <property type="entry name" value="Lip_A_acyltrans"/>
    <property type="match status" value="1"/>
</dbReference>
<evidence type="ECO:0000256" key="5">
    <source>
        <dbReference type="ARBA" id="ARBA00022985"/>
    </source>
</evidence>
<evidence type="ECO:0000256" key="3">
    <source>
        <dbReference type="ARBA" id="ARBA00022679"/>
    </source>
</evidence>
<comment type="similarity">
    <text evidence="9">Belongs to the LpxL/LpxM/LpxP family.</text>
</comment>